<keyword evidence="1" id="KW-0472">Membrane</keyword>
<evidence type="ECO:0000313" key="2">
    <source>
        <dbReference type="EMBL" id="OGH92051.1"/>
    </source>
</evidence>
<accession>A0A1F6P795</accession>
<dbReference type="Pfam" id="PF04977">
    <property type="entry name" value="DivIC"/>
    <property type="match status" value="1"/>
</dbReference>
<organism evidence="2 3">
    <name type="scientific">Candidatus Magasanikbacteria bacterium RIFOXYD1_FULL_40_23</name>
    <dbReference type="NCBI Taxonomy" id="1798705"/>
    <lineage>
        <taxon>Bacteria</taxon>
        <taxon>Candidatus Magasanikiibacteriota</taxon>
    </lineage>
</organism>
<dbReference type="Proteomes" id="UP000176634">
    <property type="component" value="Unassembled WGS sequence"/>
</dbReference>
<keyword evidence="1" id="KW-1133">Transmembrane helix</keyword>
<sequence length="130" mass="15186">MSSIKENGWKNFFSSHIFVLVVVLVAIFVALAYGRAYYQDYLVRQEIEYLEEQTKKLEVKKMELLGVLKYVKSDSFTEEKARTELNMVKPGEKVLVVPQTEAVNNGQDSSAVVKWDNISNYKKWFRYFVN</sequence>
<evidence type="ECO:0008006" key="4">
    <source>
        <dbReference type="Google" id="ProtNLM"/>
    </source>
</evidence>
<proteinExistence type="predicted"/>
<name>A0A1F6P795_9BACT</name>
<dbReference type="EMBL" id="MFRA01000008">
    <property type="protein sequence ID" value="OGH92051.1"/>
    <property type="molecule type" value="Genomic_DNA"/>
</dbReference>
<gene>
    <name evidence="2" type="ORF">A2563_00455</name>
</gene>
<evidence type="ECO:0000313" key="3">
    <source>
        <dbReference type="Proteomes" id="UP000176634"/>
    </source>
</evidence>
<dbReference type="InterPro" id="IPR007060">
    <property type="entry name" value="FtsL/DivIC"/>
</dbReference>
<dbReference type="STRING" id="1798705.A2563_00455"/>
<protein>
    <recommendedName>
        <fullName evidence="4">Cell division protein FtsL</fullName>
    </recommendedName>
</protein>
<comment type="caution">
    <text evidence="2">The sequence shown here is derived from an EMBL/GenBank/DDBJ whole genome shotgun (WGS) entry which is preliminary data.</text>
</comment>
<dbReference type="AlphaFoldDB" id="A0A1F6P795"/>
<evidence type="ECO:0000256" key="1">
    <source>
        <dbReference type="SAM" id="Phobius"/>
    </source>
</evidence>
<reference evidence="2 3" key="1">
    <citation type="journal article" date="2016" name="Nat. Commun.">
        <title>Thousands of microbial genomes shed light on interconnected biogeochemical processes in an aquifer system.</title>
        <authorList>
            <person name="Anantharaman K."/>
            <person name="Brown C.T."/>
            <person name="Hug L.A."/>
            <person name="Sharon I."/>
            <person name="Castelle C.J."/>
            <person name="Probst A.J."/>
            <person name="Thomas B.C."/>
            <person name="Singh A."/>
            <person name="Wilkins M.J."/>
            <person name="Karaoz U."/>
            <person name="Brodie E.L."/>
            <person name="Williams K.H."/>
            <person name="Hubbard S.S."/>
            <person name="Banfield J.F."/>
        </authorList>
    </citation>
    <scope>NUCLEOTIDE SEQUENCE [LARGE SCALE GENOMIC DNA]</scope>
</reference>
<feature type="transmembrane region" description="Helical" evidence="1">
    <location>
        <begin position="12"/>
        <end position="34"/>
    </location>
</feature>
<keyword evidence="1" id="KW-0812">Transmembrane</keyword>